<dbReference type="Pfam" id="PF00650">
    <property type="entry name" value="CRAL_TRIO"/>
    <property type="match status" value="1"/>
</dbReference>
<evidence type="ECO:0000313" key="3">
    <source>
        <dbReference type="EMBL" id="CAL8109313.1"/>
    </source>
</evidence>
<name>A0ABP1QSC4_9HEXA</name>
<evidence type="ECO:0000256" key="1">
    <source>
        <dbReference type="SAM" id="SignalP"/>
    </source>
</evidence>
<dbReference type="SUPFAM" id="SSF52087">
    <property type="entry name" value="CRAL/TRIO domain"/>
    <property type="match status" value="1"/>
</dbReference>
<organism evidence="3 4">
    <name type="scientific">Orchesella dallaii</name>
    <dbReference type="NCBI Taxonomy" id="48710"/>
    <lineage>
        <taxon>Eukaryota</taxon>
        <taxon>Metazoa</taxon>
        <taxon>Ecdysozoa</taxon>
        <taxon>Arthropoda</taxon>
        <taxon>Hexapoda</taxon>
        <taxon>Collembola</taxon>
        <taxon>Entomobryomorpha</taxon>
        <taxon>Entomobryoidea</taxon>
        <taxon>Orchesellidae</taxon>
        <taxon>Orchesellinae</taxon>
        <taxon>Orchesella</taxon>
    </lineage>
</organism>
<dbReference type="SMART" id="SM00516">
    <property type="entry name" value="SEC14"/>
    <property type="match status" value="1"/>
</dbReference>
<dbReference type="EMBL" id="CAXLJM020000041">
    <property type="protein sequence ID" value="CAL8109313.1"/>
    <property type="molecule type" value="Genomic_DNA"/>
</dbReference>
<dbReference type="InterPro" id="IPR051064">
    <property type="entry name" value="SEC14/CRAL-TRIO_domain"/>
</dbReference>
<proteinExistence type="predicted"/>
<accession>A0ABP1QSC4</accession>
<dbReference type="Proteomes" id="UP001642540">
    <property type="component" value="Unassembled WGS sequence"/>
</dbReference>
<feature type="domain" description="CRAL-TRIO" evidence="2">
    <location>
        <begin position="99"/>
        <end position="275"/>
    </location>
</feature>
<dbReference type="InterPro" id="IPR036273">
    <property type="entry name" value="CRAL/TRIO_N_dom_sf"/>
</dbReference>
<dbReference type="Gene3D" id="3.40.525.10">
    <property type="entry name" value="CRAL-TRIO lipid binding domain"/>
    <property type="match status" value="1"/>
</dbReference>
<evidence type="ECO:0000259" key="2">
    <source>
        <dbReference type="PROSITE" id="PS50191"/>
    </source>
</evidence>
<sequence length="279" mass="32691">MHLFSICTILLVFIGYREFLVDGVALEIDLKLTNEQKKIMDKFKEMVIPKLHHQYMKEEIYLVRWLRARDFDLKKSEELLLQNLKWRKQQKMDTIHNEDWSDMQHDFPYYLDSFDKKGQPVAIAYAKEWDLRSAVVTGRIRRGLRYLDKAMDEANKMIRTQQLEGQNVTQFLFVLHMGHFNLYQHGCPRCITGILEFLDSYENHFPGSADLILLVDTPPVFDAIAQLVREAASPQTKEALKIYGINPKVWKKVLLDVIDADQLAVEFGGTRKDKNIMKP</sequence>
<dbReference type="InterPro" id="IPR001251">
    <property type="entry name" value="CRAL-TRIO_dom"/>
</dbReference>
<keyword evidence="4" id="KW-1185">Reference proteome</keyword>
<dbReference type="PANTHER" id="PTHR23324:SF83">
    <property type="entry name" value="SEC14-LIKE PROTEIN 2"/>
    <property type="match status" value="1"/>
</dbReference>
<comment type="caution">
    <text evidence="3">The sequence shown here is derived from an EMBL/GenBank/DDBJ whole genome shotgun (WGS) entry which is preliminary data.</text>
</comment>
<dbReference type="SUPFAM" id="SSF46938">
    <property type="entry name" value="CRAL/TRIO N-terminal domain"/>
    <property type="match status" value="1"/>
</dbReference>
<dbReference type="SMART" id="SM01100">
    <property type="entry name" value="CRAL_TRIO_N"/>
    <property type="match status" value="1"/>
</dbReference>
<protein>
    <recommendedName>
        <fullName evidence="2">CRAL-TRIO domain-containing protein</fullName>
    </recommendedName>
</protein>
<evidence type="ECO:0000313" key="4">
    <source>
        <dbReference type="Proteomes" id="UP001642540"/>
    </source>
</evidence>
<dbReference type="InterPro" id="IPR011074">
    <property type="entry name" value="CRAL/TRIO_N_dom"/>
</dbReference>
<feature type="signal peptide" evidence="1">
    <location>
        <begin position="1"/>
        <end position="19"/>
    </location>
</feature>
<gene>
    <name evidence="3" type="ORF">ODALV1_LOCUS13254</name>
</gene>
<dbReference type="PANTHER" id="PTHR23324">
    <property type="entry name" value="SEC14 RELATED PROTEIN"/>
    <property type="match status" value="1"/>
</dbReference>
<feature type="chain" id="PRO_5045351976" description="CRAL-TRIO domain-containing protein" evidence="1">
    <location>
        <begin position="20"/>
        <end position="279"/>
    </location>
</feature>
<keyword evidence="1" id="KW-0732">Signal</keyword>
<reference evidence="3 4" key="1">
    <citation type="submission" date="2024-08" db="EMBL/GenBank/DDBJ databases">
        <authorList>
            <person name="Cucini C."/>
            <person name="Frati F."/>
        </authorList>
    </citation>
    <scope>NUCLEOTIDE SEQUENCE [LARGE SCALE GENOMIC DNA]</scope>
</reference>
<dbReference type="PROSITE" id="PS50191">
    <property type="entry name" value="CRAL_TRIO"/>
    <property type="match status" value="1"/>
</dbReference>
<dbReference type="InterPro" id="IPR036865">
    <property type="entry name" value="CRAL-TRIO_dom_sf"/>
</dbReference>
<dbReference type="CDD" id="cd00170">
    <property type="entry name" value="SEC14"/>
    <property type="match status" value="1"/>
</dbReference>